<protein>
    <submittedName>
        <fullName evidence="2">Uncharacterized protein</fullName>
    </submittedName>
</protein>
<dbReference type="KEGG" id="sshi:J5U23_02739"/>
<proteinExistence type="predicted"/>
<keyword evidence="1" id="KW-0812">Transmembrane</keyword>
<dbReference type="GeneID" id="65564214"/>
<evidence type="ECO:0000313" key="3">
    <source>
        <dbReference type="Proteomes" id="UP000694018"/>
    </source>
</evidence>
<accession>A0A8F5BR02</accession>
<dbReference type="AlphaFoldDB" id="A0A8F5BR02"/>
<name>A0A8F5BR02_SACSH</name>
<dbReference type="EMBL" id="CP077717">
    <property type="protein sequence ID" value="QXJ29853.1"/>
    <property type="molecule type" value="Genomic_DNA"/>
</dbReference>
<feature type="transmembrane region" description="Helical" evidence="1">
    <location>
        <begin position="95"/>
        <end position="116"/>
    </location>
</feature>
<organism evidence="2 3">
    <name type="scientific">Saccharolobus shibatae (strain ATCC 51178 / DSM 5389 / JCM 8931 / NBRC 15437 / B12)</name>
    <name type="common">Sulfolobus shibatae</name>
    <dbReference type="NCBI Taxonomy" id="523848"/>
    <lineage>
        <taxon>Archaea</taxon>
        <taxon>Thermoproteota</taxon>
        <taxon>Thermoprotei</taxon>
        <taxon>Sulfolobales</taxon>
        <taxon>Sulfolobaceae</taxon>
        <taxon>Saccharolobus</taxon>
    </lineage>
</organism>
<keyword evidence="1" id="KW-1133">Transmembrane helix</keyword>
<evidence type="ECO:0000313" key="2">
    <source>
        <dbReference type="EMBL" id="QXJ29853.1"/>
    </source>
</evidence>
<evidence type="ECO:0000256" key="1">
    <source>
        <dbReference type="SAM" id="Phobius"/>
    </source>
</evidence>
<dbReference type="Proteomes" id="UP000694018">
    <property type="component" value="Chromosome"/>
</dbReference>
<gene>
    <name evidence="2" type="ORF">J5U23_02739</name>
</gene>
<keyword evidence="1" id="KW-0472">Membrane</keyword>
<dbReference type="OrthoDB" id="43309at2157"/>
<sequence>MYKVIFRIKGGYGASFRELRQAGFTPIYFRKDKGEEYYITLFKGKDLSEVKEAILDLSYYLSKYGKYGDHNFATIYEVKNQNFGKVAGGALGALAGYYLGGLAGLFVGALGGIFLGELLDIEMGEKLVGVLGWPMSISR</sequence>
<reference evidence="2" key="1">
    <citation type="journal article" date="2021" name="Environ. Microbiol.">
        <title>New insights into the diversity and evolution of the archaeal mobilome from three complete genomes of Saccharolobus shibatae.</title>
        <authorList>
            <person name="Medvedeva S."/>
            <person name="Brandt D."/>
            <person name="Cvirkaite-Krupovic V."/>
            <person name="Liu Y."/>
            <person name="Severinov K."/>
            <person name="Ishino S."/>
            <person name="Ishino Y."/>
            <person name="Prangishvili D."/>
            <person name="Kalinowski J."/>
            <person name="Krupovic M."/>
        </authorList>
    </citation>
    <scope>NUCLEOTIDE SEQUENCE</scope>
    <source>
        <strain evidence="2">B12</strain>
    </source>
</reference>
<dbReference type="RefSeq" id="WP_218258606.1">
    <property type="nucleotide sequence ID" value="NZ_CP077717.1"/>
</dbReference>